<dbReference type="InterPro" id="IPR007630">
    <property type="entry name" value="RNA_pol_sigma70_r4"/>
</dbReference>
<dbReference type="GO" id="GO:0006352">
    <property type="term" value="P:DNA-templated transcription initiation"/>
    <property type="evidence" value="ECO:0007669"/>
    <property type="project" value="InterPro"/>
</dbReference>
<name>A0A6J5R3C2_9CAUD</name>
<proteinExistence type="predicted"/>
<dbReference type="PROSITE" id="PS00622">
    <property type="entry name" value="HTH_LUXR_1"/>
    <property type="match status" value="1"/>
</dbReference>
<dbReference type="NCBIfam" id="TIGR02937">
    <property type="entry name" value="sigma70-ECF"/>
    <property type="match status" value="1"/>
</dbReference>
<sequence length="192" mass="22893">MGAKTTQDYRLTEEQKKLVEDNLLLAYAYVSRFKFPKFRDQDEVKGRIIESLCRSAATWQPGQGAMFSTYAYNLFRFTRIAIWREFHEPKNAPKVDLNKIRDPIDRREYVERKTDEDEENLLAFLLSRLRTWERELITIYYSGRPTVEIAKEMQLTPETIRQRIKAILRRLRIIAARYPDRINEVAKLCGRI</sequence>
<protein>
    <submittedName>
        <fullName evidence="5">Sigma70-ECF, RNA polymerase sigma factor, sigma-70 family</fullName>
    </submittedName>
</protein>
<dbReference type="InterPro" id="IPR013324">
    <property type="entry name" value="RNA_pol_sigma_r3/r4-like"/>
</dbReference>
<dbReference type="EMBL" id="LR797104">
    <property type="protein sequence ID" value="CAB4187365.1"/>
    <property type="molecule type" value="Genomic_DNA"/>
</dbReference>
<feature type="domain" description="HTH luxR-type" evidence="1">
    <location>
        <begin position="143"/>
        <end position="170"/>
    </location>
</feature>
<dbReference type="EMBL" id="LR796951">
    <property type="protein sequence ID" value="CAB4177803.1"/>
    <property type="molecule type" value="Genomic_DNA"/>
</dbReference>
<dbReference type="SUPFAM" id="SSF88659">
    <property type="entry name" value="Sigma3 and sigma4 domains of RNA polymerase sigma factors"/>
    <property type="match status" value="1"/>
</dbReference>
<evidence type="ECO:0000313" key="2">
    <source>
        <dbReference type="EMBL" id="CAB4146759.1"/>
    </source>
</evidence>
<reference evidence="5" key="1">
    <citation type="submission" date="2020-05" db="EMBL/GenBank/DDBJ databases">
        <authorList>
            <person name="Chiriac C."/>
            <person name="Salcher M."/>
            <person name="Ghai R."/>
            <person name="Kavagutti S V."/>
        </authorList>
    </citation>
    <scope>NUCLEOTIDE SEQUENCE</scope>
</reference>
<evidence type="ECO:0000259" key="1">
    <source>
        <dbReference type="PROSITE" id="PS00622"/>
    </source>
</evidence>
<dbReference type="InterPro" id="IPR014284">
    <property type="entry name" value="RNA_pol_sigma-70_dom"/>
</dbReference>
<dbReference type="InterPro" id="IPR000792">
    <property type="entry name" value="Tscrpt_reg_LuxR_C"/>
</dbReference>
<dbReference type="GO" id="GO:0003700">
    <property type="term" value="F:DNA-binding transcription factor activity"/>
    <property type="evidence" value="ECO:0007669"/>
    <property type="project" value="InterPro"/>
</dbReference>
<gene>
    <name evidence="4" type="ORF">UFOVP1003_54</name>
    <name evidence="5" type="ORF">UFOVP1153_16</name>
    <name evidence="2" type="ORF">UFOVP493_16</name>
    <name evidence="3" type="ORF">UFOVP829_38</name>
</gene>
<evidence type="ECO:0000313" key="5">
    <source>
        <dbReference type="EMBL" id="CAB4187365.1"/>
    </source>
</evidence>
<dbReference type="Pfam" id="PF04545">
    <property type="entry name" value="Sigma70_r4"/>
    <property type="match status" value="1"/>
</dbReference>
<evidence type="ECO:0000313" key="3">
    <source>
        <dbReference type="EMBL" id="CAB4164429.1"/>
    </source>
</evidence>
<organism evidence="5">
    <name type="scientific">uncultured Caudovirales phage</name>
    <dbReference type="NCBI Taxonomy" id="2100421"/>
    <lineage>
        <taxon>Viruses</taxon>
        <taxon>Duplodnaviria</taxon>
        <taxon>Heunggongvirae</taxon>
        <taxon>Uroviricota</taxon>
        <taxon>Caudoviricetes</taxon>
        <taxon>Peduoviridae</taxon>
        <taxon>Maltschvirus</taxon>
        <taxon>Maltschvirus maltsch</taxon>
    </lineage>
</organism>
<accession>A0A6J5R3C2</accession>
<dbReference type="EMBL" id="LR796764">
    <property type="protein sequence ID" value="CAB4164429.1"/>
    <property type="molecule type" value="Genomic_DNA"/>
</dbReference>
<dbReference type="EMBL" id="LR796473">
    <property type="protein sequence ID" value="CAB4146759.1"/>
    <property type="molecule type" value="Genomic_DNA"/>
</dbReference>
<evidence type="ECO:0000313" key="4">
    <source>
        <dbReference type="EMBL" id="CAB4177803.1"/>
    </source>
</evidence>
<dbReference type="Gene3D" id="1.20.140.160">
    <property type="match status" value="1"/>
</dbReference>